<evidence type="ECO:0000259" key="1">
    <source>
        <dbReference type="Pfam" id="PF03435"/>
    </source>
</evidence>
<dbReference type="Pfam" id="PF03435">
    <property type="entry name" value="Sacchrp_dh_NADP"/>
    <property type="match status" value="1"/>
</dbReference>
<dbReference type="SUPFAM" id="SSF51735">
    <property type="entry name" value="NAD(P)-binding Rossmann-fold domains"/>
    <property type="match status" value="1"/>
</dbReference>
<feature type="domain" description="Saccharopine dehydrogenase NADP binding" evidence="1">
    <location>
        <begin position="14"/>
        <end position="136"/>
    </location>
</feature>
<reference evidence="2 3" key="1">
    <citation type="journal article" date="2014" name="Int. J. Syst. Evol. Microbiol.">
        <title>Complete genome sequence of Corynebacterium casei LMG S-19264T (=DSM 44701T), isolated from a smear-ripened cheese.</title>
        <authorList>
            <consortium name="US DOE Joint Genome Institute (JGI-PGF)"/>
            <person name="Walter F."/>
            <person name="Albersmeier A."/>
            <person name="Kalinowski J."/>
            <person name="Ruckert C."/>
        </authorList>
    </citation>
    <scope>NUCLEOTIDE SEQUENCE [LARGE SCALE GENOMIC DNA]</scope>
    <source>
        <strain evidence="2 3">JCM 4677</strain>
    </source>
</reference>
<dbReference type="PANTHER" id="PTHR12286">
    <property type="entry name" value="SACCHAROPINE DEHYDROGENASE-LIKE OXIDOREDUCTASE"/>
    <property type="match status" value="1"/>
</dbReference>
<dbReference type="RefSeq" id="WP_190849597.1">
    <property type="nucleotide sequence ID" value="NZ_AP023440.1"/>
</dbReference>
<dbReference type="Proteomes" id="UP000516444">
    <property type="component" value="Chromosome"/>
</dbReference>
<accession>A0A7G1NV44</accession>
<dbReference type="KEGG" id="sgm:GCM10017557_11800"/>
<dbReference type="InterPro" id="IPR036291">
    <property type="entry name" value="NAD(P)-bd_dom_sf"/>
</dbReference>
<keyword evidence="3" id="KW-1185">Reference proteome</keyword>
<name>A0A7G1NV44_9ACTN</name>
<evidence type="ECO:0000313" key="3">
    <source>
        <dbReference type="Proteomes" id="UP000516444"/>
    </source>
</evidence>
<organism evidence="2 3">
    <name type="scientific">Streptomyces aurantiacus</name>
    <dbReference type="NCBI Taxonomy" id="47760"/>
    <lineage>
        <taxon>Bacteria</taxon>
        <taxon>Bacillati</taxon>
        <taxon>Actinomycetota</taxon>
        <taxon>Actinomycetes</taxon>
        <taxon>Kitasatosporales</taxon>
        <taxon>Streptomycetaceae</taxon>
        <taxon>Streptomyces</taxon>
        <taxon>Streptomyces aurantiacus group</taxon>
    </lineage>
</organism>
<dbReference type="GO" id="GO:0009247">
    <property type="term" value="P:glycolipid biosynthetic process"/>
    <property type="evidence" value="ECO:0007669"/>
    <property type="project" value="TreeGrafter"/>
</dbReference>
<dbReference type="EMBL" id="AP023440">
    <property type="protein sequence ID" value="BCL26321.1"/>
    <property type="molecule type" value="Genomic_DNA"/>
</dbReference>
<dbReference type="InterPro" id="IPR005097">
    <property type="entry name" value="Sacchrp_dh_NADP-bd"/>
</dbReference>
<dbReference type="Gene3D" id="3.40.50.720">
    <property type="entry name" value="NAD(P)-binding Rossmann-like Domain"/>
    <property type="match status" value="1"/>
</dbReference>
<dbReference type="AlphaFoldDB" id="A0A7G1NV44"/>
<sequence length="404" mass="42902">MSRQNRAERAYDLVLFGATGFVGTLTAEYLAAHAPEGLRWAIAARDTAKLARLRDRLAAIDPVCAKLPLLRADAAEPASLRELAAHARVVATTVGPYVEYGEGLVAACADAGTDYLDLCGEPEFVDLMYVRHDARARETGARLVHAAGFDSVPHDLGAYFTVGQLPEGVPLTVDGFVRVGATFSGGTFASALNQFSRGRHVIAAARDRGRHEPRPAGRRAYAPLGAPRYAGELGAWALPLPTIDARIVQRSARALERYGPDFRYRHYAAVRTLPFAVGGVAWTGAVFAAAQVPPVRRWLSARLKPGEGPSEQKRAESWFSVRFVGEGGGRRVFTEVSGGDPGYGDTAKMLAESALCLAFDAGLPATAGQVTTAVAMGDALIERLRGAGIGFRVAATRQCSAGTP</sequence>
<evidence type="ECO:0000313" key="2">
    <source>
        <dbReference type="EMBL" id="BCL26321.1"/>
    </source>
</evidence>
<proteinExistence type="predicted"/>
<dbReference type="GO" id="GO:0005886">
    <property type="term" value="C:plasma membrane"/>
    <property type="evidence" value="ECO:0007669"/>
    <property type="project" value="TreeGrafter"/>
</dbReference>
<dbReference type="PANTHER" id="PTHR12286:SF5">
    <property type="entry name" value="SACCHAROPINE DEHYDROGENASE-LIKE OXIDOREDUCTASE"/>
    <property type="match status" value="1"/>
</dbReference>
<gene>
    <name evidence="2" type="ORF">GCM10017557_11800</name>
</gene>
<protein>
    <submittedName>
        <fullName evidence="2">Saccharopine dehydrogenase</fullName>
    </submittedName>
</protein>
<dbReference type="InterPro" id="IPR051276">
    <property type="entry name" value="Saccharopine_DH-like_oxidrdct"/>
</dbReference>